<dbReference type="SMART" id="SM00867">
    <property type="entry name" value="YceI"/>
    <property type="match status" value="1"/>
</dbReference>
<evidence type="ECO:0000313" key="4">
    <source>
        <dbReference type="Proteomes" id="UP000262073"/>
    </source>
</evidence>
<reference evidence="3 4" key="1">
    <citation type="submission" date="2018-08" db="EMBL/GenBank/DDBJ databases">
        <title>Salinimonas sediminis sp. nov., a piezophilic bacterium isolated from a deep-sea sediment sample from the New Britain Trench.</title>
        <authorList>
            <person name="Cao J."/>
        </authorList>
    </citation>
    <scope>NUCLEOTIDE SEQUENCE [LARGE SCALE GENOMIC DNA]</scope>
    <source>
        <strain evidence="3 4">N102</strain>
    </source>
</reference>
<dbReference type="Gene3D" id="2.40.128.110">
    <property type="entry name" value="Lipid/polyisoprenoid-binding, YceI-like"/>
    <property type="match status" value="1"/>
</dbReference>
<dbReference type="InterPro" id="IPR027016">
    <property type="entry name" value="UCP029811"/>
</dbReference>
<dbReference type="OrthoDB" id="9793816at2"/>
<feature type="signal peptide" evidence="1">
    <location>
        <begin position="1"/>
        <end position="19"/>
    </location>
</feature>
<evidence type="ECO:0000313" key="3">
    <source>
        <dbReference type="EMBL" id="AXR05003.1"/>
    </source>
</evidence>
<dbReference type="Pfam" id="PF04264">
    <property type="entry name" value="YceI"/>
    <property type="match status" value="1"/>
</dbReference>
<name>A0A346NHJ6_9ALTE</name>
<gene>
    <name evidence="3" type="ORF">D0Y50_00640</name>
</gene>
<dbReference type="SUPFAM" id="SSF101874">
    <property type="entry name" value="YceI-like"/>
    <property type="match status" value="1"/>
</dbReference>
<feature type="chain" id="PRO_5017079113" evidence="1">
    <location>
        <begin position="20"/>
        <end position="190"/>
    </location>
</feature>
<protein>
    <submittedName>
        <fullName evidence="3">YceI family protein</fullName>
    </submittedName>
</protein>
<accession>A0A346NHJ6</accession>
<dbReference type="KEGG" id="salm:D0Y50_00640"/>
<dbReference type="PIRSF" id="PIRSF029811">
    <property type="entry name" value="UCP029811"/>
    <property type="match status" value="1"/>
</dbReference>
<dbReference type="RefSeq" id="WP_108567733.1">
    <property type="nucleotide sequence ID" value="NZ_CP031769.1"/>
</dbReference>
<evidence type="ECO:0000259" key="2">
    <source>
        <dbReference type="SMART" id="SM00867"/>
    </source>
</evidence>
<dbReference type="Proteomes" id="UP000262073">
    <property type="component" value="Chromosome"/>
</dbReference>
<dbReference type="PANTHER" id="PTHR34406">
    <property type="entry name" value="PROTEIN YCEI"/>
    <property type="match status" value="1"/>
</dbReference>
<dbReference type="PANTHER" id="PTHR34406:SF1">
    <property type="entry name" value="PROTEIN YCEI"/>
    <property type="match status" value="1"/>
</dbReference>
<dbReference type="InterPro" id="IPR036761">
    <property type="entry name" value="TTHA0802/YceI-like_sf"/>
</dbReference>
<dbReference type="InterPro" id="IPR007372">
    <property type="entry name" value="Lipid/polyisoprenoid-bd_YceI"/>
</dbReference>
<evidence type="ECO:0000256" key="1">
    <source>
        <dbReference type="SAM" id="SignalP"/>
    </source>
</evidence>
<keyword evidence="1" id="KW-0732">Signal</keyword>
<sequence>MLKPAIVALSALTSLPTLAAWQLDENDSRLHFLSTKNAQITEVHRFDSLSGAITDSGELTVTVALASVDTGIEIRDTRMQEKLFETGTYGEAKFTASLPADVLAMKAGDTGIYTIEGSIDLHDENVATSFMVQATRVNDSQYTVTTVAPTLLKAGDFGLTQGLNTLQKIAGLDSITMTVPVSFSVTFTQQ</sequence>
<feature type="domain" description="Lipid/polyisoprenoid-binding YceI-like" evidence="2">
    <location>
        <begin position="20"/>
        <end position="188"/>
    </location>
</feature>
<dbReference type="AlphaFoldDB" id="A0A346NHJ6"/>
<organism evidence="3 4">
    <name type="scientific">Salinimonas sediminis</name>
    <dbReference type="NCBI Taxonomy" id="2303538"/>
    <lineage>
        <taxon>Bacteria</taxon>
        <taxon>Pseudomonadati</taxon>
        <taxon>Pseudomonadota</taxon>
        <taxon>Gammaproteobacteria</taxon>
        <taxon>Alteromonadales</taxon>
        <taxon>Alteromonadaceae</taxon>
        <taxon>Alteromonas/Salinimonas group</taxon>
        <taxon>Salinimonas</taxon>
    </lineage>
</organism>
<proteinExistence type="predicted"/>
<dbReference type="EMBL" id="CP031769">
    <property type="protein sequence ID" value="AXR05003.1"/>
    <property type="molecule type" value="Genomic_DNA"/>
</dbReference>
<keyword evidence="4" id="KW-1185">Reference proteome</keyword>